<geneLocation type="mitochondrion" evidence="1"/>
<protein>
    <submittedName>
        <fullName evidence="1">Uncharacterized protein</fullName>
    </submittedName>
</protein>
<name>A0A0B4MZ13_9EUKA</name>
<dbReference type="RefSeq" id="YP_009117133.1">
    <property type="nucleotide sequence ID" value="NC_026286.1"/>
</dbReference>
<reference evidence="1" key="1">
    <citation type="journal article" date="2014" name="Genome Biol. Evol.">
        <title>Missing genes, multiple ORFs, and C-to-U type RNA editing in Acrasis kona (Heterolobosea, Excavata) mitochondrial DNA.</title>
        <authorList>
            <person name="Fu C.J."/>
            <person name="Sheikh S."/>
            <person name="Miao W."/>
            <person name="Andersson S.G."/>
            <person name="Baldauf S.L."/>
        </authorList>
    </citation>
    <scope>NUCLEOTIDE SEQUENCE</scope>
    <source>
        <strain evidence="1">ATCC MYA-3509</strain>
    </source>
</reference>
<dbReference type="GeneID" id="22974615"/>
<evidence type="ECO:0000313" key="1">
    <source>
        <dbReference type="EMBL" id="AID52049.1"/>
    </source>
</evidence>
<dbReference type="AlphaFoldDB" id="A0A0B4MZ13"/>
<reference evidence="1" key="2">
    <citation type="submission" date="2014-04" db="EMBL/GenBank/DDBJ databases">
        <authorList>
            <person name="Fu C.-J."/>
            <person name="Sheikh S."/>
            <person name="Miao W."/>
            <person name="Andersson S.G.E."/>
            <person name="Baldauf S.L."/>
        </authorList>
    </citation>
    <scope>NUCLEOTIDE SEQUENCE</scope>
    <source>
        <strain evidence="1">ATCC MYA-3509</strain>
    </source>
</reference>
<gene>
    <name evidence="1" type="primary">orf253</name>
</gene>
<organism evidence="1">
    <name type="scientific">Acrasis kona</name>
    <dbReference type="NCBI Taxonomy" id="1008807"/>
    <lineage>
        <taxon>Eukaryota</taxon>
        <taxon>Discoba</taxon>
        <taxon>Heterolobosea</taxon>
        <taxon>Tetramitia</taxon>
        <taxon>Eutetramitia</taxon>
        <taxon>Acrasidae</taxon>
        <taxon>Acrasis</taxon>
    </lineage>
</organism>
<accession>A0A0B4MZ13</accession>
<dbReference type="EMBL" id="KJ679272">
    <property type="protein sequence ID" value="AID52049.1"/>
    <property type="molecule type" value="Genomic_DNA"/>
</dbReference>
<keyword evidence="1" id="KW-0496">Mitochondrion</keyword>
<sequence length="253" mass="31009">MISFIIERFKYISFKLKNFFNVIIDKLIKKQEIFNLNMDNNLLKSDDLERYIYNRTKKYIDLSNKEFNPIDLNRFVKICDETYNKDIENLHEIKDNIENIEYIKIYNKHFNWNKFVGLKEIKLINKLEDLHEYVNEVESKIIIEIESNEELNKEKKIVFKSNKFKIDEKYIDDFRKKHNVEVNIIKKEKDLTKLYKDNPQVNRERNIILINPSRNRLLTEKRMLEIQSIHKNSLEKLRKEKLDEEKEDKENEK</sequence>
<proteinExistence type="predicted"/>